<protein>
    <submittedName>
        <fullName evidence="2">Uncharacterized protein</fullName>
    </submittedName>
</protein>
<accession>A0A843WYY2</accession>
<keyword evidence="1" id="KW-1133">Transmembrane helix</keyword>
<dbReference type="EMBL" id="NMUH01004703">
    <property type="protein sequence ID" value="MQM10551.1"/>
    <property type="molecule type" value="Genomic_DNA"/>
</dbReference>
<keyword evidence="3" id="KW-1185">Reference proteome</keyword>
<proteinExistence type="predicted"/>
<evidence type="ECO:0000256" key="1">
    <source>
        <dbReference type="SAM" id="Phobius"/>
    </source>
</evidence>
<feature type="transmembrane region" description="Helical" evidence="1">
    <location>
        <begin position="40"/>
        <end position="65"/>
    </location>
</feature>
<organism evidence="2 3">
    <name type="scientific">Colocasia esculenta</name>
    <name type="common">Wild taro</name>
    <name type="synonym">Arum esculentum</name>
    <dbReference type="NCBI Taxonomy" id="4460"/>
    <lineage>
        <taxon>Eukaryota</taxon>
        <taxon>Viridiplantae</taxon>
        <taxon>Streptophyta</taxon>
        <taxon>Embryophyta</taxon>
        <taxon>Tracheophyta</taxon>
        <taxon>Spermatophyta</taxon>
        <taxon>Magnoliopsida</taxon>
        <taxon>Liliopsida</taxon>
        <taxon>Araceae</taxon>
        <taxon>Aroideae</taxon>
        <taxon>Colocasieae</taxon>
        <taxon>Colocasia</taxon>
    </lineage>
</organism>
<reference evidence="2" key="1">
    <citation type="submission" date="2017-07" db="EMBL/GenBank/DDBJ databases">
        <title>Taro Niue Genome Assembly and Annotation.</title>
        <authorList>
            <person name="Atibalentja N."/>
            <person name="Keating K."/>
            <person name="Fields C.J."/>
        </authorList>
    </citation>
    <scope>NUCLEOTIDE SEQUENCE</scope>
    <source>
        <strain evidence="2">Niue_2</strain>
        <tissue evidence="2">Leaf</tissue>
    </source>
</reference>
<sequence>MEENLVTSTMYYYAAAVGNGVKPVINLKSFDLFGLGRSGAAMFFIILNKGGLLFGIFGVVFDFLFQRGACLLKFALQTNNIFHLYGDLQLPRLLAYTHFSKPGATSISIPG</sequence>
<name>A0A843WYY2_COLES</name>
<keyword evidence="1" id="KW-0472">Membrane</keyword>
<dbReference type="AlphaFoldDB" id="A0A843WYY2"/>
<gene>
    <name evidence="2" type="ORF">Taro_043445</name>
</gene>
<comment type="caution">
    <text evidence="2">The sequence shown here is derived from an EMBL/GenBank/DDBJ whole genome shotgun (WGS) entry which is preliminary data.</text>
</comment>
<dbReference type="Proteomes" id="UP000652761">
    <property type="component" value="Unassembled WGS sequence"/>
</dbReference>
<evidence type="ECO:0000313" key="2">
    <source>
        <dbReference type="EMBL" id="MQM10551.1"/>
    </source>
</evidence>
<keyword evidence="1" id="KW-0812">Transmembrane</keyword>
<evidence type="ECO:0000313" key="3">
    <source>
        <dbReference type="Proteomes" id="UP000652761"/>
    </source>
</evidence>